<name>A0A8H6SFS6_9AGAR</name>
<dbReference type="EMBL" id="JACAZF010000007">
    <property type="protein sequence ID" value="KAF7298790.1"/>
    <property type="molecule type" value="Genomic_DNA"/>
</dbReference>
<keyword evidence="1" id="KW-0812">Transmembrane</keyword>
<feature type="transmembrane region" description="Helical" evidence="1">
    <location>
        <begin position="26"/>
        <end position="46"/>
    </location>
</feature>
<comment type="caution">
    <text evidence="2">The sequence shown here is derived from an EMBL/GenBank/DDBJ whole genome shotgun (WGS) entry which is preliminary data.</text>
</comment>
<reference evidence="2" key="1">
    <citation type="submission" date="2020-05" db="EMBL/GenBank/DDBJ databases">
        <title>Mycena genomes resolve the evolution of fungal bioluminescence.</title>
        <authorList>
            <person name="Tsai I.J."/>
        </authorList>
    </citation>
    <scope>NUCLEOTIDE SEQUENCE</scope>
    <source>
        <strain evidence="2">171206Taipei</strain>
    </source>
</reference>
<dbReference type="GeneID" id="59347452"/>
<gene>
    <name evidence="2" type="ORF">MIND_00826600</name>
</gene>
<evidence type="ECO:0000313" key="3">
    <source>
        <dbReference type="Proteomes" id="UP000636479"/>
    </source>
</evidence>
<protein>
    <recommendedName>
        <fullName evidence="4">Ubiquitin 3 binding protein But2 C-terminal domain-containing protein</fullName>
    </recommendedName>
</protein>
<keyword evidence="1" id="KW-0472">Membrane</keyword>
<dbReference type="Proteomes" id="UP000636479">
    <property type="component" value="Unassembled WGS sequence"/>
</dbReference>
<evidence type="ECO:0000256" key="1">
    <source>
        <dbReference type="SAM" id="Phobius"/>
    </source>
</evidence>
<keyword evidence="3" id="KW-1185">Reference proteome</keyword>
<dbReference type="RefSeq" id="XP_037218178.1">
    <property type="nucleotide sequence ID" value="XM_037364936.1"/>
</dbReference>
<sequence>MAEYTPLMLDEDVDTKRIEKRSRPRLVFCGLSITMLTVLLSLAIHIDVLFGPPVHQQTLLGAKNVETHFENVTPSPNLLQGHEIMRKNRFKFPQMVFPALFIRVSAEEPNKFYRPSSSVVLSQTDSMIYRWKTKSNWPTCYLTGWVSPRAELSAGNKSYSARGDMTAIQVWLVEATRSPNLDLSKSGVSWNTKPHRISLLGTLNFTSHADQEGRSYLDGQELKPPTPRFPCLGQTEITVELAFGDDCVGCRLQFEQVFSMPPLGFELMQLA</sequence>
<proteinExistence type="predicted"/>
<evidence type="ECO:0008006" key="4">
    <source>
        <dbReference type="Google" id="ProtNLM"/>
    </source>
</evidence>
<accession>A0A8H6SFS6</accession>
<evidence type="ECO:0000313" key="2">
    <source>
        <dbReference type="EMBL" id="KAF7298790.1"/>
    </source>
</evidence>
<keyword evidence="1" id="KW-1133">Transmembrane helix</keyword>
<dbReference type="OrthoDB" id="8300214at2759"/>
<dbReference type="AlphaFoldDB" id="A0A8H6SFS6"/>
<organism evidence="2 3">
    <name type="scientific">Mycena indigotica</name>
    <dbReference type="NCBI Taxonomy" id="2126181"/>
    <lineage>
        <taxon>Eukaryota</taxon>
        <taxon>Fungi</taxon>
        <taxon>Dikarya</taxon>
        <taxon>Basidiomycota</taxon>
        <taxon>Agaricomycotina</taxon>
        <taxon>Agaricomycetes</taxon>
        <taxon>Agaricomycetidae</taxon>
        <taxon>Agaricales</taxon>
        <taxon>Marasmiineae</taxon>
        <taxon>Mycenaceae</taxon>
        <taxon>Mycena</taxon>
    </lineage>
</organism>